<keyword evidence="2" id="KW-1185">Reference proteome</keyword>
<reference evidence="2" key="1">
    <citation type="journal article" date="2019" name="Int. J. Syst. Evol. Microbiol.">
        <title>The Global Catalogue of Microorganisms (GCM) 10K type strain sequencing project: providing services to taxonomists for standard genome sequencing and annotation.</title>
        <authorList>
            <consortium name="The Broad Institute Genomics Platform"/>
            <consortium name="The Broad Institute Genome Sequencing Center for Infectious Disease"/>
            <person name="Wu L."/>
            <person name="Ma J."/>
        </authorList>
    </citation>
    <scope>NUCLEOTIDE SEQUENCE [LARGE SCALE GENOMIC DNA]</scope>
    <source>
        <strain evidence="2">JCM 8736</strain>
    </source>
</reference>
<dbReference type="Proteomes" id="UP001501577">
    <property type="component" value="Unassembled WGS sequence"/>
</dbReference>
<sequence length="381" mass="45475">MGKKKTNEEFLEELKAKRSNDWKEYEFLGKYKSAHAKIRARHICGYTWAISPHSFLRGNGCPECSKKRVAKIRSKSNEAFLREIKTKRPSDWMEYEILEKYQGGHTKIKVRHCKCNRIYGIRPNHFLQRVRCPYCSGRMKKSDKQFKKEVYKLVGGDYTVLNNYVNNKIKIKIRHEKCQNVWDVNPLHFIQGSRCPFCSGLMRKTNDQFQQEVKDLEGDNYTFLDTYINDSIKIKVRHNNCGHIYKVKPNSFLNGNRCPKCSKRNSHGSQMIHSYLMEYNIQYTVEQSFDDLKSDYGRKLRFDFSILKNNKLILLIEFDGRQHFEIIDQWGGEEEFFRRRLNDRAKNEYCKKNNIPLLRIKYTEKDKIEEILSTFLKDLMF</sequence>
<dbReference type="EMBL" id="BAAAXQ010000032">
    <property type="protein sequence ID" value="GAA3016503.1"/>
    <property type="molecule type" value="Genomic_DNA"/>
</dbReference>
<evidence type="ECO:0000313" key="1">
    <source>
        <dbReference type="EMBL" id="GAA3016503.1"/>
    </source>
</evidence>
<accession>A0ABP6KLL4</accession>
<comment type="caution">
    <text evidence="1">The sequence shown here is derived from an EMBL/GenBank/DDBJ whole genome shotgun (WGS) entry which is preliminary data.</text>
</comment>
<name>A0ABP6KLL4_9ENTE</name>
<gene>
    <name evidence="1" type="ORF">GCM10019998_10850</name>
</gene>
<evidence type="ECO:0008006" key="3">
    <source>
        <dbReference type="Google" id="ProtNLM"/>
    </source>
</evidence>
<organism evidence="1 2">
    <name type="scientific">Tetragenococcus solitarius</name>
    <dbReference type="NCBI Taxonomy" id="71453"/>
    <lineage>
        <taxon>Bacteria</taxon>
        <taxon>Bacillati</taxon>
        <taxon>Bacillota</taxon>
        <taxon>Bacilli</taxon>
        <taxon>Lactobacillales</taxon>
        <taxon>Enterococcaceae</taxon>
        <taxon>Tetragenococcus</taxon>
    </lineage>
</organism>
<dbReference type="Gene3D" id="3.40.960.10">
    <property type="entry name" value="VSR Endonuclease"/>
    <property type="match status" value="1"/>
</dbReference>
<proteinExistence type="predicted"/>
<dbReference type="RefSeq" id="WP_068710454.1">
    <property type="nucleotide sequence ID" value="NZ_BAAAXQ010000032.1"/>
</dbReference>
<protein>
    <recommendedName>
        <fullName evidence="3">DUF2726 domain-containing protein</fullName>
    </recommendedName>
</protein>
<evidence type="ECO:0000313" key="2">
    <source>
        <dbReference type="Proteomes" id="UP001501577"/>
    </source>
</evidence>